<evidence type="ECO:0000313" key="2">
    <source>
        <dbReference type="Proteomes" id="UP000061468"/>
    </source>
</evidence>
<sequence>MESIRIYKLKWFKRWANKEGLSDSLIKLAVAEMLEGLVDADLGANVYKKRIPLLGQGKSGSLRTLIAFQVDNKAFFIYGFSKSARSNVSVKEMKSLKLLAKELLNYSEEKLKKAIDSGSVEEVR</sequence>
<dbReference type="EMBL" id="CP013928">
    <property type="protein sequence ID" value="AMJ76868.1"/>
    <property type="molecule type" value="Genomic_DNA"/>
</dbReference>
<evidence type="ECO:0000313" key="1">
    <source>
        <dbReference type="EMBL" id="AMJ76868.1"/>
    </source>
</evidence>
<accession>A0AAC9F6K5</accession>
<protein>
    <recommendedName>
        <fullName evidence="3">Addiction module toxin RelE</fullName>
    </recommendedName>
</protein>
<name>A0AAC9F6K5_9ALTE</name>
<evidence type="ECO:0008006" key="3">
    <source>
        <dbReference type="Google" id="ProtNLM"/>
    </source>
</evidence>
<gene>
    <name evidence="1" type="ORF">AV942_00355</name>
</gene>
<dbReference type="InterPro" id="IPR009387">
    <property type="entry name" value="HigB-2"/>
</dbReference>
<dbReference type="PIRSF" id="PIRSF018634">
    <property type="entry name" value="UCP018634"/>
    <property type="match status" value="1"/>
</dbReference>
<reference evidence="1 2" key="1">
    <citation type="submission" date="2015-12" db="EMBL/GenBank/DDBJ databases">
        <title>Intraspecies pangenome expansion in the marine bacterium Alteromonas.</title>
        <authorList>
            <person name="Lopez-Perez M."/>
            <person name="Rodriguez-Valera F."/>
        </authorList>
    </citation>
    <scope>NUCLEOTIDE SEQUENCE [LARGE SCALE GENOMIC DNA]</scope>
    <source>
        <strain evidence="1 2">UM8</strain>
    </source>
</reference>
<dbReference type="Proteomes" id="UP000061468">
    <property type="component" value="Chromosome"/>
</dbReference>
<organism evidence="1 2">
    <name type="scientific">Alteromonas mediterranea</name>
    <dbReference type="NCBI Taxonomy" id="314275"/>
    <lineage>
        <taxon>Bacteria</taxon>
        <taxon>Pseudomonadati</taxon>
        <taxon>Pseudomonadota</taxon>
        <taxon>Gammaproteobacteria</taxon>
        <taxon>Alteromonadales</taxon>
        <taxon>Alteromonadaceae</taxon>
        <taxon>Alteromonas/Salinimonas group</taxon>
        <taxon>Alteromonas</taxon>
    </lineage>
</organism>
<dbReference type="RefSeq" id="WP_012516593.1">
    <property type="nucleotide sequence ID" value="NZ_CAKMLI010000059.1"/>
</dbReference>
<dbReference type="Pfam" id="PF06296">
    <property type="entry name" value="RelE"/>
    <property type="match status" value="1"/>
</dbReference>
<proteinExistence type="predicted"/>
<dbReference type="AlphaFoldDB" id="A0AAC9F6K5"/>